<comment type="caution">
    <text evidence="2">The sequence shown here is derived from an EMBL/GenBank/DDBJ whole genome shotgun (WGS) entry which is preliminary data.</text>
</comment>
<protein>
    <submittedName>
        <fullName evidence="2">Uncharacterized protein</fullName>
    </submittedName>
</protein>
<feature type="compositionally biased region" description="Basic and acidic residues" evidence="1">
    <location>
        <begin position="46"/>
        <end position="58"/>
    </location>
</feature>
<proteinExistence type="predicted"/>
<gene>
    <name evidence="2" type="ORF">ACS04_21315</name>
</gene>
<evidence type="ECO:0000313" key="2">
    <source>
        <dbReference type="EMBL" id="KMO95768.1"/>
    </source>
</evidence>
<evidence type="ECO:0000256" key="1">
    <source>
        <dbReference type="SAM" id="MobiDB-lite"/>
    </source>
</evidence>
<keyword evidence="3" id="KW-1185">Reference proteome</keyword>
<dbReference type="Proteomes" id="UP000035932">
    <property type="component" value="Unassembled WGS sequence"/>
</dbReference>
<dbReference type="EMBL" id="LFML01000085">
    <property type="protein sequence ID" value="KMO95768.1"/>
    <property type="molecule type" value="Genomic_DNA"/>
</dbReference>
<organism evidence="2 3">
    <name type="scientific">Streptomyces roseus</name>
    <dbReference type="NCBI Taxonomy" id="66430"/>
    <lineage>
        <taxon>Bacteria</taxon>
        <taxon>Bacillati</taxon>
        <taxon>Actinomycetota</taxon>
        <taxon>Actinomycetes</taxon>
        <taxon>Kitasatosporales</taxon>
        <taxon>Streptomycetaceae</taxon>
        <taxon>Streptomyces</taxon>
    </lineage>
</organism>
<accession>A0A0J6XM26</accession>
<dbReference type="AlphaFoldDB" id="A0A0J6XM26"/>
<dbReference type="PATRIC" id="fig|66430.4.peg.7111"/>
<evidence type="ECO:0000313" key="3">
    <source>
        <dbReference type="Proteomes" id="UP000035932"/>
    </source>
</evidence>
<reference evidence="2 3" key="1">
    <citation type="submission" date="2015-06" db="EMBL/GenBank/DDBJ databases">
        <title>Recapitulation of the evolution of biosynthetic gene clusters reveals hidden chemical diversity on bacterial genomes.</title>
        <authorList>
            <person name="Cruz-Morales P."/>
            <person name="Martinez-Guerrero C."/>
            <person name="Morales-Escalante M.A."/>
            <person name="Yanez-Guerra L.A."/>
            <person name="Kopp J.F."/>
            <person name="Feldmann J."/>
            <person name="Ramos-Aboites H.E."/>
            <person name="Barona-Gomez F."/>
        </authorList>
    </citation>
    <scope>NUCLEOTIDE SEQUENCE [LARGE SCALE GENOMIC DNA]</scope>
    <source>
        <strain evidence="2 3">ATCC 31245</strain>
    </source>
</reference>
<sequence length="107" mass="11091">MPVSGLLPCAAAHRDQGVAATVRAAGASGARLDEPEQLAGAWRGAFRHEDPPFGKARADPCPLSIPTRISAEMVTGSALSADGTMLDGGVGSMIRMARSRLRHVLLT</sequence>
<name>A0A0J6XM26_9ACTN</name>
<dbReference type="STRING" id="66430.ACS04_21315"/>
<feature type="region of interest" description="Disordered" evidence="1">
    <location>
        <begin position="41"/>
        <end position="60"/>
    </location>
</feature>